<reference evidence="1" key="1">
    <citation type="journal article" date="2015" name="Nature">
        <title>Complex archaea that bridge the gap between prokaryotes and eukaryotes.</title>
        <authorList>
            <person name="Spang A."/>
            <person name="Saw J.H."/>
            <person name="Jorgensen S.L."/>
            <person name="Zaremba-Niedzwiedzka K."/>
            <person name="Martijn J."/>
            <person name="Lind A.E."/>
            <person name="van Eijk R."/>
            <person name="Schleper C."/>
            <person name="Guy L."/>
            <person name="Ettema T.J."/>
        </authorList>
    </citation>
    <scope>NUCLEOTIDE SEQUENCE</scope>
</reference>
<protein>
    <submittedName>
        <fullName evidence="1">Uncharacterized protein</fullName>
    </submittedName>
</protein>
<sequence>MGVRLAMKKELMGLDNSDMLTADDVRSHLTNQVKEQKENAERGFSVISKFNDHHSRLVSGDMKKKSVLEFQRHRLFKEVLYTRKSVDAWLNSQIS</sequence>
<evidence type="ECO:0000313" key="1">
    <source>
        <dbReference type="EMBL" id="KKN67809.1"/>
    </source>
</evidence>
<dbReference type="EMBL" id="LAZR01000465">
    <property type="protein sequence ID" value="KKN67809.1"/>
    <property type="molecule type" value="Genomic_DNA"/>
</dbReference>
<comment type="caution">
    <text evidence="1">The sequence shown here is derived from an EMBL/GenBank/DDBJ whole genome shotgun (WGS) entry which is preliminary data.</text>
</comment>
<proteinExistence type="predicted"/>
<organism evidence="1">
    <name type="scientific">marine sediment metagenome</name>
    <dbReference type="NCBI Taxonomy" id="412755"/>
    <lineage>
        <taxon>unclassified sequences</taxon>
        <taxon>metagenomes</taxon>
        <taxon>ecological metagenomes</taxon>
    </lineage>
</organism>
<dbReference type="AlphaFoldDB" id="A0A0F9SLB5"/>
<accession>A0A0F9SLB5</accession>
<name>A0A0F9SLB5_9ZZZZ</name>
<gene>
    <name evidence="1" type="ORF">LCGC14_0457580</name>
</gene>